<comment type="caution">
    <text evidence="1">The sequence shown here is derived from an EMBL/GenBank/DDBJ whole genome shotgun (WGS) entry which is preliminary data.</text>
</comment>
<accession>A0A0J2B2V3</accession>
<name>A0A0J2B2V3_ECOLX</name>
<protein>
    <submittedName>
        <fullName evidence="1">Uncharacterized protein</fullName>
    </submittedName>
</protein>
<sequence>MKISLEDKLNLIRAKDYASKLNGVTSFDVSFLRKNDFMWHREMLMAINKTDNIIERRVFNLPLNINDLARDVESTLNVKKDILCNIFYNGDVCISLHVENFSNFILSLFSINETYDLSLAFTFPDRLIVLSDNEYDVQLYYIHK</sequence>
<reference evidence="1 2" key="1">
    <citation type="submission" date="2019-08" db="EMBL/GenBank/DDBJ databases">
        <authorList>
            <consortium name="NARMS: The National Antimicrobial Resistance Monitoring System"/>
        </authorList>
    </citation>
    <scope>NUCLEOTIDE SEQUENCE [LARGE SCALE GENOMIC DNA]</scope>
    <source>
        <strain evidence="1 2">19MD07CB01-EC</strain>
    </source>
</reference>
<dbReference type="RefSeq" id="WP_000703397.1">
    <property type="nucleotide sequence ID" value="NZ_AP017610.1"/>
</dbReference>
<gene>
    <name evidence="1" type="ORF">FZU14_27875</name>
</gene>
<dbReference type="AlphaFoldDB" id="A0A0J2B2V3"/>
<evidence type="ECO:0000313" key="1">
    <source>
        <dbReference type="EMBL" id="EFD6887891.1"/>
    </source>
</evidence>
<organism evidence="1 2">
    <name type="scientific">Escherichia coli</name>
    <dbReference type="NCBI Taxonomy" id="562"/>
    <lineage>
        <taxon>Bacteria</taxon>
        <taxon>Pseudomonadati</taxon>
        <taxon>Pseudomonadota</taxon>
        <taxon>Gammaproteobacteria</taxon>
        <taxon>Enterobacterales</taxon>
        <taxon>Enterobacteriaceae</taxon>
        <taxon>Escherichia</taxon>
    </lineage>
</organism>
<dbReference type="Proteomes" id="UP000531962">
    <property type="component" value="Unassembled WGS sequence"/>
</dbReference>
<dbReference type="EMBL" id="AASKVF010000114">
    <property type="protein sequence ID" value="EFD6887891.1"/>
    <property type="molecule type" value="Genomic_DNA"/>
</dbReference>
<evidence type="ECO:0000313" key="2">
    <source>
        <dbReference type="Proteomes" id="UP000531962"/>
    </source>
</evidence>
<proteinExistence type="predicted"/>